<accession>A0A9X0WBB4</accession>
<gene>
    <name evidence="2" type="ORF">CKO42_17840</name>
</gene>
<keyword evidence="3" id="KW-1185">Reference proteome</keyword>
<reference evidence="2 3" key="1">
    <citation type="journal article" date="2020" name="Microorganisms">
        <title>Osmotic Adaptation and Compatible Solute Biosynthesis of Phototrophic Bacteria as Revealed from Genome Analyses.</title>
        <authorList>
            <person name="Imhoff J.F."/>
            <person name="Rahn T."/>
            <person name="Kunzel S."/>
            <person name="Keller A."/>
            <person name="Neulinger S.C."/>
        </authorList>
    </citation>
    <scope>NUCLEOTIDE SEQUENCE [LARGE SCALE GENOMIC DNA]</scope>
    <source>
        <strain evidence="2 3">DSM 25653</strain>
    </source>
</reference>
<dbReference type="EMBL" id="NRRY01000035">
    <property type="protein sequence ID" value="MBK1620269.1"/>
    <property type="molecule type" value="Genomic_DNA"/>
</dbReference>
<proteinExistence type="predicted"/>
<organism evidence="2 3">
    <name type="scientific">Lamprobacter modestohalophilus</name>
    <dbReference type="NCBI Taxonomy" id="1064514"/>
    <lineage>
        <taxon>Bacteria</taxon>
        <taxon>Pseudomonadati</taxon>
        <taxon>Pseudomonadota</taxon>
        <taxon>Gammaproteobacteria</taxon>
        <taxon>Chromatiales</taxon>
        <taxon>Chromatiaceae</taxon>
        <taxon>Lamprobacter</taxon>
    </lineage>
</organism>
<name>A0A9X0WBB4_9GAMM</name>
<dbReference type="AlphaFoldDB" id="A0A9X0WBB4"/>
<comment type="caution">
    <text evidence="2">The sequence shown here is derived from an EMBL/GenBank/DDBJ whole genome shotgun (WGS) entry which is preliminary data.</text>
</comment>
<evidence type="ECO:0000313" key="2">
    <source>
        <dbReference type="EMBL" id="MBK1620269.1"/>
    </source>
</evidence>
<evidence type="ECO:0000313" key="3">
    <source>
        <dbReference type="Proteomes" id="UP001138768"/>
    </source>
</evidence>
<dbReference type="Pfam" id="PF19456">
    <property type="entry name" value="MobI"/>
    <property type="match status" value="1"/>
</dbReference>
<dbReference type="InterPro" id="IPR045809">
    <property type="entry name" value="MobI"/>
</dbReference>
<dbReference type="Proteomes" id="UP001138768">
    <property type="component" value="Unassembled WGS sequence"/>
</dbReference>
<feature type="region of interest" description="Disordered" evidence="1">
    <location>
        <begin position="141"/>
        <end position="163"/>
    </location>
</feature>
<sequence>MLSLEPLPELIGLGFEAERERLRLVAEGIEIETMEQLRAQRLRMQRGRDARLGVRIRAPRRTGGSFTIEWFLARGPGRTLYLPRGEADVYTRSTLSAAMPWERRIALEAERTFGEIRLRLRWMKQAELRLQQVLARLTQPLPGDQCSGDQASDDAVDAAGDQR</sequence>
<evidence type="ECO:0000256" key="1">
    <source>
        <dbReference type="SAM" id="MobiDB-lite"/>
    </source>
</evidence>
<protein>
    <submittedName>
        <fullName evidence="2">Uncharacterized protein</fullName>
    </submittedName>
</protein>